<evidence type="ECO:0000259" key="1">
    <source>
        <dbReference type="Pfam" id="PF01425"/>
    </source>
</evidence>
<accession>A0A0P7B531</accession>
<dbReference type="PANTHER" id="PTHR11895">
    <property type="entry name" value="TRANSAMIDASE"/>
    <property type="match status" value="1"/>
</dbReference>
<comment type="caution">
    <text evidence="2">The sequence shown here is derived from an EMBL/GenBank/DDBJ whole genome shotgun (WGS) entry which is preliminary data.</text>
</comment>
<proteinExistence type="predicted"/>
<dbReference type="InterPro" id="IPR000120">
    <property type="entry name" value="Amidase"/>
</dbReference>
<dbReference type="Proteomes" id="UP000050424">
    <property type="component" value="Unassembled WGS sequence"/>
</dbReference>
<name>A0A0P7B531_9HYPO</name>
<dbReference type="STRING" id="78410.A0A0P7B531"/>
<keyword evidence="3" id="KW-1185">Reference proteome</keyword>
<dbReference type="Pfam" id="PF01425">
    <property type="entry name" value="Amidase"/>
    <property type="match status" value="1"/>
</dbReference>
<sequence length="599" mass="65298">MAPPAAFANYPEPKEGPEAKYNPKVLQNPVFRGIPLVIGAAIISRVDFLQQYLWGNAGFATLRDIPELDEIPYRFHPAVTPLGATSPMLELGPELLKATHTNPEQRYWTANDYHEMYKAGKVTPSQVVEALLPLITRGDVPVGTYDNAWVDSHGKDHLVREAAKASTDRWAAGKPLGVLDGVPIGVKDDTSVKGYSNHNGMKYNPSVPFFKEQEESVWPVRKLQEAGAIVIGKNAMHELGSDTSGCNSIQGTATNFHNKTYYPGGSSSGAASCLSVGLVPICVGTDAGGSARVPAAFNGVYGLKTTHHRTMFMKNTMCVTSPLAASVADLTIAYRIMSQPNADCPTQSRFALSIPPEPSARKIMGIYRDWWKQADPRVAEACEKAIDYFANRCGYEIVDISIPLVPEAQLAHSAVCITEMAEDARRRAPDWLSLVGSPNKVVLTIGAKTPAADYLQYNAMRELIMRHLAFLFQKHPGLLIMTPTTPIPGWPITPGDEKYGISDTNTTIRNMIYVFLANLTGTPALSAPVGYVDADQGDGKLPVGLMATGEWGSEEQLLGWACEAEKFVYDEVDGGRRRPSEWLDVMDLVQKTESNAEEV</sequence>
<dbReference type="InterPro" id="IPR036928">
    <property type="entry name" value="AS_sf"/>
</dbReference>
<dbReference type="AlphaFoldDB" id="A0A0P7B531"/>
<gene>
    <name evidence="2" type="ORF">AK830_g10937</name>
</gene>
<dbReference type="PANTHER" id="PTHR11895:SF67">
    <property type="entry name" value="AMIDASE DOMAIN-CONTAINING PROTEIN"/>
    <property type="match status" value="1"/>
</dbReference>
<protein>
    <recommendedName>
        <fullName evidence="1">Amidase domain-containing protein</fullName>
    </recommendedName>
</protein>
<dbReference type="GO" id="GO:0003824">
    <property type="term" value="F:catalytic activity"/>
    <property type="evidence" value="ECO:0007669"/>
    <property type="project" value="InterPro"/>
</dbReference>
<dbReference type="InterPro" id="IPR023631">
    <property type="entry name" value="Amidase_dom"/>
</dbReference>
<dbReference type="OrthoDB" id="421993at2759"/>
<dbReference type="Gene3D" id="3.90.1300.10">
    <property type="entry name" value="Amidase signature (AS) domain"/>
    <property type="match status" value="1"/>
</dbReference>
<dbReference type="SUPFAM" id="SSF75304">
    <property type="entry name" value="Amidase signature (AS) enzymes"/>
    <property type="match status" value="1"/>
</dbReference>
<evidence type="ECO:0000313" key="2">
    <source>
        <dbReference type="EMBL" id="KPM35646.1"/>
    </source>
</evidence>
<organism evidence="2 3">
    <name type="scientific">Neonectria ditissima</name>
    <dbReference type="NCBI Taxonomy" id="78410"/>
    <lineage>
        <taxon>Eukaryota</taxon>
        <taxon>Fungi</taxon>
        <taxon>Dikarya</taxon>
        <taxon>Ascomycota</taxon>
        <taxon>Pezizomycotina</taxon>
        <taxon>Sordariomycetes</taxon>
        <taxon>Hypocreomycetidae</taxon>
        <taxon>Hypocreales</taxon>
        <taxon>Nectriaceae</taxon>
        <taxon>Neonectria</taxon>
    </lineage>
</organism>
<evidence type="ECO:0000313" key="3">
    <source>
        <dbReference type="Proteomes" id="UP000050424"/>
    </source>
</evidence>
<feature type="domain" description="Amidase" evidence="1">
    <location>
        <begin position="160"/>
        <end position="558"/>
    </location>
</feature>
<dbReference type="EMBL" id="LKCW01000241">
    <property type="protein sequence ID" value="KPM35646.1"/>
    <property type="molecule type" value="Genomic_DNA"/>
</dbReference>
<reference evidence="2 3" key="1">
    <citation type="submission" date="2015-09" db="EMBL/GenBank/DDBJ databases">
        <title>Draft genome of a European isolate of the apple canker pathogen Neonectria ditissima.</title>
        <authorList>
            <person name="Gomez-Cortecero A."/>
            <person name="Harrison R.J."/>
            <person name="Armitage A.D."/>
        </authorList>
    </citation>
    <scope>NUCLEOTIDE SEQUENCE [LARGE SCALE GENOMIC DNA]</scope>
    <source>
        <strain evidence="2 3">R09/05</strain>
    </source>
</reference>